<dbReference type="Pfam" id="PF01263">
    <property type="entry name" value="Aldose_epim"/>
    <property type="match status" value="1"/>
</dbReference>
<evidence type="ECO:0000256" key="9">
    <source>
        <dbReference type="ARBA" id="ARBA00023235"/>
    </source>
</evidence>
<keyword evidence="8" id="KW-0106">Calcium</keyword>
<dbReference type="PIRSF" id="PIRSF005096">
    <property type="entry name" value="GALM"/>
    <property type="match status" value="1"/>
</dbReference>
<proteinExistence type="inferred from homology"/>
<comment type="subunit">
    <text evidence="5">Monomer.</text>
</comment>
<evidence type="ECO:0000256" key="1">
    <source>
        <dbReference type="ARBA" id="ARBA00001614"/>
    </source>
</evidence>
<dbReference type="InterPro" id="IPR018052">
    <property type="entry name" value="Ald1_epimerase_CS"/>
</dbReference>
<name>A0ABN1IPP5_9FLAO</name>
<dbReference type="PANTHER" id="PTHR10091">
    <property type="entry name" value="ALDOSE-1-EPIMERASE"/>
    <property type="match status" value="1"/>
</dbReference>
<dbReference type="NCBIfam" id="NF008277">
    <property type="entry name" value="PRK11055.1"/>
    <property type="match status" value="1"/>
</dbReference>
<dbReference type="InterPro" id="IPR047215">
    <property type="entry name" value="Galactose_mutarotase-like"/>
</dbReference>
<comment type="similarity">
    <text evidence="4 11">Belongs to the aldose epimerase family.</text>
</comment>
<protein>
    <recommendedName>
        <fullName evidence="7 11">Aldose 1-epimerase</fullName>
        <ecNumber evidence="6 11">5.1.3.3</ecNumber>
    </recommendedName>
</protein>
<dbReference type="Proteomes" id="UP001501758">
    <property type="component" value="Unassembled WGS sequence"/>
</dbReference>
<dbReference type="SUPFAM" id="SSF74650">
    <property type="entry name" value="Galactose mutarotase-like"/>
    <property type="match status" value="1"/>
</dbReference>
<evidence type="ECO:0000256" key="5">
    <source>
        <dbReference type="ARBA" id="ARBA00011245"/>
    </source>
</evidence>
<comment type="pathway">
    <text evidence="3 11">Carbohydrate metabolism; hexose metabolism.</text>
</comment>
<dbReference type="InterPro" id="IPR015443">
    <property type="entry name" value="Aldose_1-epimerase"/>
</dbReference>
<dbReference type="PROSITE" id="PS00545">
    <property type="entry name" value="ALDOSE_1_EPIMERASE"/>
    <property type="match status" value="1"/>
</dbReference>
<reference evidence="13" key="1">
    <citation type="journal article" date="2019" name="Int. J. Syst. Evol. Microbiol.">
        <title>The Global Catalogue of Microorganisms (GCM) 10K type strain sequencing project: providing services to taxonomists for standard genome sequencing and annotation.</title>
        <authorList>
            <consortium name="The Broad Institute Genomics Platform"/>
            <consortium name="The Broad Institute Genome Sequencing Center for Infectious Disease"/>
            <person name="Wu L."/>
            <person name="Ma J."/>
        </authorList>
    </citation>
    <scope>NUCLEOTIDE SEQUENCE [LARGE SCALE GENOMIC DNA]</scope>
    <source>
        <strain evidence="13">JCM 15974</strain>
    </source>
</reference>
<evidence type="ECO:0000256" key="6">
    <source>
        <dbReference type="ARBA" id="ARBA00013185"/>
    </source>
</evidence>
<dbReference type="InterPro" id="IPR008183">
    <property type="entry name" value="Aldose_1/G6P_1-epimerase"/>
</dbReference>
<comment type="cofactor">
    <cofactor evidence="2">
        <name>Ca(2+)</name>
        <dbReference type="ChEBI" id="CHEBI:29108"/>
    </cofactor>
</comment>
<accession>A0ABN1IPP5</accession>
<comment type="catalytic activity">
    <reaction evidence="1 11">
        <text>alpha-D-glucose = beta-D-glucose</text>
        <dbReference type="Rhea" id="RHEA:10264"/>
        <dbReference type="ChEBI" id="CHEBI:15903"/>
        <dbReference type="ChEBI" id="CHEBI:17925"/>
        <dbReference type="EC" id="5.1.3.3"/>
    </reaction>
</comment>
<sequence length="348" mass="40094">MRIEKNIIGFKEGKEIYLFEMSNDNNVSIKITNYGATITSIITPDHKGNLEEITCGFDSVKNYFSEEYLNNNPYFGATIGRCASRIEKGTFKLEGNIYNLPENDRGNHLHGGLKGFDKKIWQSTYEGNKNSSCITMKLKSYHLEQGYPGNLDIEVKFELNNVNELSISYYAETDKTTPISLTNHTYFNLSGFKENILNHKVQIQSNHLLELNSLGIANGNKILVNQRSEDFRKGKLLEDAMEFLEKGYDHYYLFSNNFLLQKVATFFHPSNKRALDISTTEPGMQFYTGYYISDKLKRENGDQYGKFMGLCCETHRYPNAPNLDKAPKSVTYPEDPYRSQTVFKFYTY</sequence>
<dbReference type="Gene3D" id="2.70.98.10">
    <property type="match status" value="1"/>
</dbReference>
<evidence type="ECO:0000256" key="4">
    <source>
        <dbReference type="ARBA" id="ARBA00006206"/>
    </source>
</evidence>
<dbReference type="EC" id="5.1.3.3" evidence="6 11"/>
<evidence type="ECO:0000256" key="10">
    <source>
        <dbReference type="ARBA" id="ARBA00023277"/>
    </source>
</evidence>
<evidence type="ECO:0000313" key="12">
    <source>
        <dbReference type="EMBL" id="GAA0718444.1"/>
    </source>
</evidence>
<comment type="caution">
    <text evidence="12">The sequence shown here is derived from an EMBL/GenBank/DDBJ whole genome shotgun (WGS) entry which is preliminary data.</text>
</comment>
<evidence type="ECO:0000256" key="11">
    <source>
        <dbReference type="PIRNR" id="PIRNR005096"/>
    </source>
</evidence>
<dbReference type="InterPro" id="IPR011013">
    <property type="entry name" value="Gal_mutarotase_sf_dom"/>
</dbReference>
<organism evidence="12 13">
    <name type="scientific">Aquimarina litoralis</name>
    <dbReference type="NCBI Taxonomy" id="584605"/>
    <lineage>
        <taxon>Bacteria</taxon>
        <taxon>Pseudomonadati</taxon>
        <taxon>Bacteroidota</taxon>
        <taxon>Flavobacteriia</taxon>
        <taxon>Flavobacteriales</taxon>
        <taxon>Flavobacteriaceae</taxon>
        <taxon>Aquimarina</taxon>
    </lineage>
</organism>
<keyword evidence="10 11" id="KW-0119">Carbohydrate metabolism</keyword>
<keyword evidence="9 11" id="KW-0413">Isomerase</keyword>
<evidence type="ECO:0000256" key="7">
    <source>
        <dbReference type="ARBA" id="ARBA00014165"/>
    </source>
</evidence>
<dbReference type="EMBL" id="BAAAGE010000001">
    <property type="protein sequence ID" value="GAA0718444.1"/>
    <property type="molecule type" value="Genomic_DNA"/>
</dbReference>
<evidence type="ECO:0000256" key="3">
    <source>
        <dbReference type="ARBA" id="ARBA00005028"/>
    </source>
</evidence>
<gene>
    <name evidence="12" type="ORF">GCM10009430_16590</name>
</gene>
<dbReference type="RefSeq" id="WP_343911864.1">
    <property type="nucleotide sequence ID" value="NZ_BAAAGE010000001.1"/>
</dbReference>
<dbReference type="CDD" id="cd09019">
    <property type="entry name" value="galactose_mutarotase_like"/>
    <property type="match status" value="1"/>
</dbReference>
<dbReference type="InterPro" id="IPR014718">
    <property type="entry name" value="GH-type_carb-bd"/>
</dbReference>
<keyword evidence="13" id="KW-1185">Reference proteome</keyword>
<evidence type="ECO:0000256" key="2">
    <source>
        <dbReference type="ARBA" id="ARBA00001913"/>
    </source>
</evidence>
<dbReference type="PANTHER" id="PTHR10091:SF0">
    <property type="entry name" value="GALACTOSE MUTAROTASE"/>
    <property type="match status" value="1"/>
</dbReference>
<evidence type="ECO:0000256" key="8">
    <source>
        <dbReference type="ARBA" id="ARBA00022837"/>
    </source>
</evidence>
<evidence type="ECO:0000313" key="13">
    <source>
        <dbReference type="Proteomes" id="UP001501758"/>
    </source>
</evidence>